<proteinExistence type="inferred from homology"/>
<comment type="caution">
    <text evidence="12">The sequence shown here is derived from an EMBL/GenBank/DDBJ whole genome shotgun (WGS) entry which is preliminary data.</text>
</comment>
<dbReference type="PROSITE" id="PS00829">
    <property type="entry name" value="GREAB_1"/>
    <property type="match status" value="1"/>
</dbReference>
<dbReference type="NCBIfam" id="NF001264">
    <property type="entry name" value="PRK00226.1-5"/>
    <property type="match status" value="1"/>
</dbReference>
<dbReference type="PIRSF" id="PIRSF006092">
    <property type="entry name" value="GreA_GreB"/>
    <property type="match status" value="1"/>
</dbReference>
<dbReference type="InterPro" id="IPR036953">
    <property type="entry name" value="GreA/GreB_C_sf"/>
</dbReference>
<keyword evidence="4 8" id="KW-0238">DNA-binding</keyword>
<protein>
    <recommendedName>
        <fullName evidence="2 8">Transcription elongation factor GreA</fullName>
    </recommendedName>
    <alternativeName>
        <fullName evidence="7 8">Transcript cleavage factor GreA</fullName>
    </alternativeName>
</protein>
<dbReference type="GO" id="GO:0006354">
    <property type="term" value="P:DNA-templated transcription elongation"/>
    <property type="evidence" value="ECO:0007669"/>
    <property type="project" value="TreeGrafter"/>
</dbReference>
<evidence type="ECO:0000256" key="5">
    <source>
        <dbReference type="ARBA" id="ARBA00023163"/>
    </source>
</evidence>
<dbReference type="SUPFAM" id="SSF54534">
    <property type="entry name" value="FKBP-like"/>
    <property type="match status" value="1"/>
</dbReference>
<evidence type="ECO:0000256" key="7">
    <source>
        <dbReference type="ARBA" id="ARBA00030776"/>
    </source>
</evidence>
<dbReference type="GO" id="GO:0003746">
    <property type="term" value="F:translation elongation factor activity"/>
    <property type="evidence" value="ECO:0007669"/>
    <property type="project" value="UniProtKB-KW"/>
</dbReference>
<dbReference type="HAMAP" id="MF_00105">
    <property type="entry name" value="GreA_GreB"/>
    <property type="match status" value="1"/>
</dbReference>
<comment type="function">
    <text evidence="6 8 9">Necessary for efficient RNA polymerase transcription elongation past template-encoded arresting sites. The arresting sites in DNA have the property of trapping a certain fraction of elongating RNA polymerases that pass through, resulting in locked ternary complexes. Cleavage of the nascent transcript by cleavage factors such as GreA or GreB allows the resumption of elongation from the new 3'terminus. GreA releases sequences of 2 to 3 nucleotides.</text>
</comment>
<feature type="domain" description="Transcription elongation factor GreA/GreB C-terminal" evidence="10">
    <location>
        <begin position="84"/>
        <end position="156"/>
    </location>
</feature>
<dbReference type="PANTHER" id="PTHR30437:SF4">
    <property type="entry name" value="TRANSCRIPTION ELONGATION FACTOR GREA"/>
    <property type="match status" value="1"/>
</dbReference>
<dbReference type="GO" id="GO:0070063">
    <property type="term" value="F:RNA polymerase binding"/>
    <property type="evidence" value="ECO:0007669"/>
    <property type="project" value="InterPro"/>
</dbReference>
<dbReference type="Gene3D" id="3.10.50.30">
    <property type="entry name" value="Transcription elongation factor, GreA/GreB, C-terminal domain"/>
    <property type="match status" value="1"/>
</dbReference>
<dbReference type="PANTHER" id="PTHR30437">
    <property type="entry name" value="TRANSCRIPTION ELONGATION FACTOR GREA"/>
    <property type="match status" value="1"/>
</dbReference>
<name>A0A444J492_9BACT</name>
<evidence type="ECO:0000313" key="12">
    <source>
        <dbReference type="EMBL" id="RWX47901.1"/>
    </source>
</evidence>
<dbReference type="InterPro" id="IPR022691">
    <property type="entry name" value="Tscrpt_elong_fac_GreA/B_N"/>
</dbReference>
<dbReference type="Pfam" id="PF03449">
    <property type="entry name" value="GreA_GreB_N"/>
    <property type="match status" value="1"/>
</dbReference>
<evidence type="ECO:0000256" key="4">
    <source>
        <dbReference type="ARBA" id="ARBA00023125"/>
    </source>
</evidence>
<keyword evidence="3 8" id="KW-0805">Transcription regulation</keyword>
<dbReference type="Pfam" id="PF01272">
    <property type="entry name" value="GreA_GreB"/>
    <property type="match status" value="1"/>
</dbReference>
<dbReference type="GO" id="GO:0032784">
    <property type="term" value="P:regulation of DNA-templated transcription elongation"/>
    <property type="evidence" value="ECO:0007669"/>
    <property type="project" value="UniProtKB-UniRule"/>
</dbReference>
<evidence type="ECO:0000256" key="9">
    <source>
        <dbReference type="RuleBase" id="RU000556"/>
    </source>
</evidence>
<evidence type="ECO:0000256" key="8">
    <source>
        <dbReference type="HAMAP-Rule" id="MF_00105"/>
    </source>
</evidence>
<dbReference type="InterPro" id="IPR006359">
    <property type="entry name" value="Tscrpt_elong_fac_GreA"/>
</dbReference>
<evidence type="ECO:0000256" key="3">
    <source>
        <dbReference type="ARBA" id="ARBA00023015"/>
    </source>
</evidence>
<keyword evidence="5 8" id="KW-0804">Transcription</keyword>
<evidence type="ECO:0000313" key="13">
    <source>
        <dbReference type="Proteomes" id="UP000286862"/>
    </source>
</evidence>
<dbReference type="InterPro" id="IPR028624">
    <property type="entry name" value="Tscrpt_elong_fac_GreA/B"/>
</dbReference>
<dbReference type="Proteomes" id="UP000286862">
    <property type="component" value="Unassembled WGS sequence"/>
</dbReference>
<dbReference type="FunFam" id="1.10.287.180:FF:000001">
    <property type="entry name" value="Transcription elongation factor GreA"/>
    <property type="match status" value="1"/>
</dbReference>
<sequence>MVERIPMSETGHVQLKEELEQLEKVERHEIVKAIETARAHGDLKENAEYHAAKERQGMVEGRIMELKDKLGRAEVIDCTKVGTGRAVFGAVVTLMDMETDEEVTYQLLGPEESDVKKGSISVLAPLGRSILGKEVGDEVVAKTPGGVREFEVMEIQAGPLC</sequence>
<comment type="similarity">
    <text evidence="1 8 9">Belongs to the GreA/GreB family.</text>
</comment>
<evidence type="ECO:0000256" key="1">
    <source>
        <dbReference type="ARBA" id="ARBA00008213"/>
    </source>
</evidence>
<evidence type="ECO:0000259" key="11">
    <source>
        <dbReference type="Pfam" id="PF03449"/>
    </source>
</evidence>
<evidence type="ECO:0000259" key="10">
    <source>
        <dbReference type="Pfam" id="PF01272"/>
    </source>
</evidence>
<gene>
    <name evidence="8" type="primary">greA</name>
    <name evidence="12" type="ORF">VT99_11371</name>
</gene>
<dbReference type="InterPro" id="IPR018151">
    <property type="entry name" value="TF_GreA/GreB_CS"/>
</dbReference>
<dbReference type="SUPFAM" id="SSF46557">
    <property type="entry name" value="GreA transcript cleavage protein, N-terminal domain"/>
    <property type="match status" value="1"/>
</dbReference>
<feature type="domain" description="Transcription elongation factor GreA/GreB N-terminal" evidence="11">
    <location>
        <begin position="5"/>
        <end position="75"/>
    </location>
</feature>
<keyword evidence="12" id="KW-0251">Elongation factor</keyword>
<dbReference type="NCBIfam" id="NF001263">
    <property type="entry name" value="PRK00226.1-4"/>
    <property type="match status" value="1"/>
</dbReference>
<dbReference type="FunFam" id="3.10.50.30:FF:000001">
    <property type="entry name" value="Transcription elongation factor GreA"/>
    <property type="match status" value="1"/>
</dbReference>
<accession>A0A444J492</accession>
<reference evidence="12 13" key="1">
    <citation type="submission" date="2017-01" db="EMBL/GenBank/DDBJ databases">
        <title>The cable genome- insights into the physiology and evolution of filamentous bacteria capable of sulfide oxidation via long distance electron transfer.</title>
        <authorList>
            <person name="Schreiber L."/>
            <person name="Bjerg J.T."/>
            <person name="Boggild A."/>
            <person name="Van De Vossenberg J."/>
            <person name="Meysman F."/>
            <person name="Nielsen L.P."/>
            <person name="Schramm A."/>
            <person name="Kjeldsen K.U."/>
        </authorList>
    </citation>
    <scope>NUCLEOTIDE SEQUENCE [LARGE SCALE GENOMIC DNA]</scope>
    <source>
        <strain evidence="12">A2</strain>
    </source>
</reference>
<dbReference type="AlphaFoldDB" id="A0A444J492"/>
<dbReference type="Gene3D" id="1.10.287.180">
    <property type="entry name" value="Transcription elongation factor, GreA/GreB, N-terminal domain"/>
    <property type="match status" value="1"/>
</dbReference>
<dbReference type="InterPro" id="IPR023459">
    <property type="entry name" value="Tscrpt_elong_fac_GreA/B_fam"/>
</dbReference>
<dbReference type="GO" id="GO:0003677">
    <property type="term" value="F:DNA binding"/>
    <property type="evidence" value="ECO:0007669"/>
    <property type="project" value="UniProtKB-UniRule"/>
</dbReference>
<dbReference type="NCBIfam" id="TIGR01462">
    <property type="entry name" value="greA"/>
    <property type="match status" value="1"/>
</dbReference>
<keyword evidence="12" id="KW-0648">Protein biosynthesis</keyword>
<evidence type="ECO:0000256" key="2">
    <source>
        <dbReference type="ARBA" id="ARBA00013729"/>
    </source>
</evidence>
<dbReference type="NCBIfam" id="NF001261">
    <property type="entry name" value="PRK00226.1-2"/>
    <property type="match status" value="1"/>
</dbReference>
<dbReference type="EMBL" id="MTKQ01000137">
    <property type="protein sequence ID" value="RWX47901.1"/>
    <property type="molecule type" value="Genomic_DNA"/>
</dbReference>
<dbReference type="InterPro" id="IPR036805">
    <property type="entry name" value="Tscrpt_elong_fac_GreA/B_N_sf"/>
</dbReference>
<organism evidence="12 13">
    <name type="scientific">Candidatus Electrothrix marina</name>
    <dbReference type="NCBI Taxonomy" id="1859130"/>
    <lineage>
        <taxon>Bacteria</taxon>
        <taxon>Pseudomonadati</taxon>
        <taxon>Thermodesulfobacteriota</taxon>
        <taxon>Desulfobulbia</taxon>
        <taxon>Desulfobulbales</taxon>
        <taxon>Desulfobulbaceae</taxon>
        <taxon>Candidatus Electrothrix</taxon>
    </lineage>
</organism>
<dbReference type="InterPro" id="IPR001437">
    <property type="entry name" value="Tscrpt_elong_fac_GreA/B_C"/>
</dbReference>
<evidence type="ECO:0000256" key="6">
    <source>
        <dbReference type="ARBA" id="ARBA00024916"/>
    </source>
</evidence>